<evidence type="ECO:0000256" key="2">
    <source>
        <dbReference type="SAM" id="SignalP"/>
    </source>
</evidence>
<dbReference type="Proteomes" id="UP000608024">
    <property type="component" value="Unassembled WGS sequence"/>
</dbReference>
<accession>A0A919DV75</accession>
<comment type="caution">
    <text evidence="4">The sequence shown here is derived from an EMBL/GenBank/DDBJ whole genome shotgun (WGS) entry which is preliminary data.</text>
</comment>
<feature type="signal peptide" evidence="2">
    <location>
        <begin position="1"/>
        <end position="27"/>
    </location>
</feature>
<reference evidence="4" key="2">
    <citation type="submission" date="2020-09" db="EMBL/GenBank/DDBJ databases">
        <authorList>
            <person name="Sun Q."/>
            <person name="Ohkuma M."/>
        </authorList>
    </citation>
    <scope>NUCLEOTIDE SEQUENCE</scope>
    <source>
        <strain evidence="4">JCM 4784</strain>
    </source>
</reference>
<dbReference type="AlphaFoldDB" id="A0A919DV75"/>
<dbReference type="InterPro" id="IPR046266">
    <property type="entry name" value="DUF6299"/>
</dbReference>
<gene>
    <name evidence="4" type="ORF">GCM10018785_60570</name>
</gene>
<evidence type="ECO:0000256" key="1">
    <source>
        <dbReference type="SAM" id="MobiDB-lite"/>
    </source>
</evidence>
<sequence length="164" mass="16659">MRVRPALGAAASALLVAGLAAAAPAHASLADDLTVNGTGTVATDGTITLSGTYRCGPTSAPGLVFVSSSLAQNNVTISIGGGTRAVCDGRVHAWTHSGRVTGSVYRPGPATVRAHLMRLNSSSGLPIPQPLASEEARIVLQRPAGDGSAVPRTLSREEVRDRRG</sequence>
<evidence type="ECO:0000313" key="5">
    <source>
        <dbReference type="Proteomes" id="UP000608024"/>
    </source>
</evidence>
<dbReference type="EMBL" id="BNBT01000134">
    <property type="protein sequence ID" value="GHE84443.1"/>
    <property type="molecule type" value="Genomic_DNA"/>
</dbReference>
<proteinExistence type="predicted"/>
<feature type="region of interest" description="Disordered" evidence="1">
    <location>
        <begin position="142"/>
        <end position="164"/>
    </location>
</feature>
<keyword evidence="5" id="KW-1185">Reference proteome</keyword>
<feature type="chain" id="PRO_5039564131" description="DUF6299 domain-containing protein" evidence="2">
    <location>
        <begin position="28"/>
        <end position="164"/>
    </location>
</feature>
<protein>
    <recommendedName>
        <fullName evidence="3">DUF6299 domain-containing protein</fullName>
    </recommendedName>
</protein>
<evidence type="ECO:0000259" key="3">
    <source>
        <dbReference type="Pfam" id="PF19816"/>
    </source>
</evidence>
<organism evidence="4 5">
    <name type="scientific">Streptomyces longispororuber</name>
    <dbReference type="NCBI Taxonomy" id="68230"/>
    <lineage>
        <taxon>Bacteria</taxon>
        <taxon>Bacillati</taxon>
        <taxon>Actinomycetota</taxon>
        <taxon>Actinomycetes</taxon>
        <taxon>Kitasatosporales</taxon>
        <taxon>Streptomycetaceae</taxon>
        <taxon>Streptomyces</taxon>
    </lineage>
</organism>
<reference evidence="4" key="1">
    <citation type="journal article" date="2014" name="Int. J. Syst. Evol. Microbiol.">
        <title>Complete genome sequence of Corynebacterium casei LMG S-19264T (=DSM 44701T), isolated from a smear-ripened cheese.</title>
        <authorList>
            <consortium name="US DOE Joint Genome Institute (JGI-PGF)"/>
            <person name="Walter F."/>
            <person name="Albersmeier A."/>
            <person name="Kalinowski J."/>
            <person name="Ruckert C."/>
        </authorList>
    </citation>
    <scope>NUCLEOTIDE SEQUENCE</scope>
    <source>
        <strain evidence="4">JCM 4784</strain>
    </source>
</reference>
<evidence type="ECO:0000313" key="4">
    <source>
        <dbReference type="EMBL" id="GHE84443.1"/>
    </source>
</evidence>
<dbReference type="Pfam" id="PF19816">
    <property type="entry name" value="DUF6299"/>
    <property type="match status" value="1"/>
</dbReference>
<feature type="compositionally biased region" description="Basic and acidic residues" evidence="1">
    <location>
        <begin position="154"/>
        <end position="164"/>
    </location>
</feature>
<dbReference type="RefSeq" id="WP_229926027.1">
    <property type="nucleotide sequence ID" value="NZ_BNBT01000134.1"/>
</dbReference>
<feature type="domain" description="DUF6299" evidence="3">
    <location>
        <begin position="31"/>
        <end position="141"/>
    </location>
</feature>
<name>A0A919DV75_9ACTN</name>
<keyword evidence="2" id="KW-0732">Signal</keyword>